<dbReference type="Proteomes" id="UP000252081">
    <property type="component" value="Unassembled WGS sequence"/>
</dbReference>
<gene>
    <name evidence="1" type="ORF">DRW42_03575</name>
</gene>
<accession>A0A366LE50</accession>
<protein>
    <submittedName>
        <fullName evidence="1">Uncharacterized protein</fullName>
    </submittedName>
</protein>
<evidence type="ECO:0000313" key="1">
    <source>
        <dbReference type="EMBL" id="RBQ11554.1"/>
    </source>
</evidence>
<reference evidence="1 2" key="1">
    <citation type="submission" date="2018-07" db="EMBL/GenBank/DDBJ databases">
        <title>A draft genome of a endophytic bacteria, a new species of Pedobacter.</title>
        <authorList>
            <person name="Zhang Z.D."/>
            <person name="Chen Z.J."/>
        </authorList>
    </citation>
    <scope>NUCLEOTIDE SEQUENCE [LARGE SCALE GENOMIC DNA]</scope>
    <source>
        <strain evidence="1 2">RS10</strain>
    </source>
</reference>
<dbReference type="AlphaFoldDB" id="A0A366LE50"/>
<organism evidence="1 2">
    <name type="scientific">Pedobacter miscanthi</name>
    <dbReference type="NCBI Taxonomy" id="2259170"/>
    <lineage>
        <taxon>Bacteria</taxon>
        <taxon>Pseudomonadati</taxon>
        <taxon>Bacteroidota</taxon>
        <taxon>Sphingobacteriia</taxon>
        <taxon>Sphingobacteriales</taxon>
        <taxon>Sphingobacteriaceae</taxon>
        <taxon>Pedobacter</taxon>
    </lineage>
</organism>
<dbReference type="EMBL" id="QNQU01000002">
    <property type="protein sequence ID" value="RBQ11554.1"/>
    <property type="molecule type" value="Genomic_DNA"/>
</dbReference>
<proteinExistence type="predicted"/>
<comment type="caution">
    <text evidence="1">The sequence shown here is derived from an EMBL/GenBank/DDBJ whole genome shotgun (WGS) entry which is preliminary data.</text>
</comment>
<evidence type="ECO:0000313" key="2">
    <source>
        <dbReference type="Proteomes" id="UP000252081"/>
    </source>
</evidence>
<keyword evidence="2" id="KW-1185">Reference proteome</keyword>
<sequence>MNVIPVKGKKEPGKDRLQLIITTLTKLKPGCFYPAKIFIRALWLQPYGLFSGANLGSFE</sequence>
<name>A0A366LE50_9SPHI</name>